<keyword evidence="3" id="KW-1185">Reference proteome</keyword>
<reference evidence="2" key="1">
    <citation type="submission" date="2022-06" db="EMBL/GenBank/DDBJ databases">
        <title>Alkalicoccobacillus porphyridii sp. nov., isolated from a marine red alga, Porphyridium purpureum and reclassification of Shouchella plakortidis and Shouchella gibsonii as Alkalicoccobacillus plakortidis comb. nov. and Alkalicoccobacillus gibsonii comb. nov.</title>
        <authorList>
            <person name="Kim K.H."/>
            <person name="Lee J.K."/>
            <person name="Han D.M."/>
            <person name="Baek J.H."/>
            <person name="Jeon C.O."/>
        </authorList>
    </citation>
    <scope>NUCLEOTIDE SEQUENCE</scope>
    <source>
        <strain evidence="2">DSM 19153</strain>
    </source>
</reference>
<keyword evidence="1" id="KW-0472">Membrane</keyword>
<protein>
    <submittedName>
        <fullName evidence="2">Uncharacterized protein</fullName>
    </submittedName>
</protein>
<dbReference type="RefSeq" id="WP_251611587.1">
    <property type="nucleotide sequence ID" value="NZ_JAMQJY010000006.1"/>
</dbReference>
<keyword evidence="1" id="KW-1133">Transmembrane helix</keyword>
<accession>A0ABT0XR66</accession>
<feature type="transmembrane region" description="Helical" evidence="1">
    <location>
        <begin position="7"/>
        <end position="29"/>
    </location>
</feature>
<evidence type="ECO:0000313" key="2">
    <source>
        <dbReference type="EMBL" id="MCM2677787.1"/>
    </source>
</evidence>
<gene>
    <name evidence="2" type="ORF">NDM98_21775</name>
</gene>
<comment type="caution">
    <text evidence="2">The sequence shown here is derived from an EMBL/GenBank/DDBJ whole genome shotgun (WGS) entry which is preliminary data.</text>
</comment>
<organism evidence="2 3">
    <name type="scientific">Alkalicoccobacillus plakortidis</name>
    <dbReference type="NCBI Taxonomy" id="444060"/>
    <lineage>
        <taxon>Bacteria</taxon>
        <taxon>Bacillati</taxon>
        <taxon>Bacillota</taxon>
        <taxon>Bacilli</taxon>
        <taxon>Bacillales</taxon>
        <taxon>Bacillaceae</taxon>
        <taxon>Alkalicoccobacillus</taxon>
    </lineage>
</organism>
<name>A0ABT0XR66_9BACI</name>
<sequence length="189" mass="21056">MKTRGNHFIVFLLPALLMIVMAVGGYFYLKNDQSNEVTNADLQDNIDWSGSLMASTVELSWQWRAMPADGMFGDDYIGVTGAVESLSVELHASDGILYEADGVEVDNGWIVAFPNELDENKSLGNRGTLIIELESDDVSYEDLEVFLLHTWAQHAPLEQQDATFSDPTFGEASNVPFWVEEIEVSSYVH</sequence>
<evidence type="ECO:0000256" key="1">
    <source>
        <dbReference type="SAM" id="Phobius"/>
    </source>
</evidence>
<dbReference type="Proteomes" id="UP001203665">
    <property type="component" value="Unassembled WGS sequence"/>
</dbReference>
<proteinExistence type="predicted"/>
<evidence type="ECO:0000313" key="3">
    <source>
        <dbReference type="Proteomes" id="UP001203665"/>
    </source>
</evidence>
<keyword evidence="1" id="KW-0812">Transmembrane</keyword>
<dbReference type="EMBL" id="JAMQJY010000006">
    <property type="protein sequence ID" value="MCM2677787.1"/>
    <property type="molecule type" value="Genomic_DNA"/>
</dbReference>